<gene>
    <name evidence="4" type="primary">smc4</name>
    <name evidence="4" type="ORF">CPPEL_03625</name>
</gene>
<dbReference type="Pfam" id="PF24481">
    <property type="entry name" value="CT398_CC"/>
    <property type="match status" value="1"/>
</dbReference>
<keyword evidence="5" id="KW-1185">Reference proteome</keyword>
<name>A0A3G6IT93_9CORY</name>
<sequence length="239" mass="27072">MHLALPLQEKLLELSTLERNGDVAMVEVKSEEQQELERLSAKQVRIRDAAASAQLAVDDMELEIRRIQDDERKLRRRLEDNRRQLGAATDEETRKDLQHDLHSSQVRIQNLTSEMQEAHNEVHALRANRDLYQQQLRDIEAEVAKAQRAVDALPKDTSKEDVRGRVEKLKEALPEDILAAYEERRNENGIGAAKFNGRSCGGCHIMLPVAEASRIRQAPETEVPECGECGSFLIRGHAA</sequence>
<feature type="domain" description="C4-type zinc ribbon" evidence="2">
    <location>
        <begin position="199"/>
        <end position="233"/>
    </location>
</feature>
<accession>A0A3G6IT93</accession>
<evidence type="ECO:0000259" key="3">
    <source>
        <dbReference type="Pfam" id="PF24481"/>
    </source>
</evidence>
<dbReference type="RefSeq" id="WP_123959846.1">
    <property type="nucleotide sequence ID" value="NZ_CP033898.1"/>
</dbReference>
<dbReference type="EMBL" id="CP033898">
    <property type="protein sequence ID" value="AZA08853.1"/>
    <property type="molecule type" value="Genomic_DNA"/>
</dbReference>
<keyword evidence="1" id="KW-0175">Coiled coil</keyword>
<evidence type="ECO:0000313" key="5">
    <source>
        <dbReference type="Proteomes" id="UP000271426"/>
    </source>
</evidence>
<dbReference type="OrthoDB" id="9784388at2"/>
<dbReference type="InterPro" id="IPR056003">
    <property type="entry name" value="CT398_CC_hairpin"/>
</dbReference>
<dbReference type="Pfam" id="PF02591">
    <property type="entry name" value="Zn_ribbon_9"/>
    <property type="match status" value="1"/>
</dbReference>
<dbReference type="Proteomes" id="UP000271426">
    <property type="component" value="Chromosome"/>
</dbReference>
<dbReference type="AlphaFoldDB" id="A0A3G6IT93"/>
<evidence type="ECO:0000256" key="1">
    <source>
        <dbReference type="SAM" id="Coils"/>
    </source>
</evidence>
<dbReference type="InterPro" id="IPR003743">
    <property type="entry name" value="Zf-RING_7"/>
</dbReference>
<evidence type="ECO:0000313" key="4">
    <source>
        <dbReference type="EMBL" id="AZA08853.1"/>
    </source>
</evidence>
<evidence type="ECO:0000259" key="2">
    <source>
        <dbReference type="Pfam" id="PF02591"/>
    </source>
</evidence>
<feature type="domain" description="CT398-like coiled coil hairpin" evidence="3">
    <location>
        <begin position="30"/>
        <end position="189"/>
    </location>
</feature>
<dbReference type="KEGG" id="cpso:CPPEL_03625"/>
<proteinExistence type="predicted"/>
<dbReference type="Gene3D" id="1.10.287.1490">
    <property type="match status" value="1"/>
</dbReference>
<feature type="coiled-coil region" evidence="1">
    <location>
        <begin position="29"/>
        <end position="149"/>
    </location>
</feature>
<organism evidence="4 5">
    <name type="scientific">Corynebacterium pseudopelargi</name>
    <dbReference type="NCBI Taxonomy" id="2080757"/>
    <lineage>
        <taxon>Bacteria</taxon>
        <taxon>Bacillati</taxon>
        <taxon>Actinomycetota</taxon>
        <taxon>Actinomycetes</taxon>
        <taxon>Mycobacteriales</taxon>
        <taxon>Corynebacteriaceae</taxon>
        <taxon>Corynebacterium</taxon>
    </lineage>
</organism>
<reference evidence="4 5" key="1">
    <citation type="submission" date="2018-11" db="EMBL/GenBank/DDBJ databases">
        <authorList>
            <person name="Kleinhagauer T."/>
            <person name="Glaeser S.P."/>
            <person name="Spergser J."/>
            <person name="Ruckert C."/>
            <person name="Kaempfer P."/>
            <person name="Busse H.-J."/>
        </authorList>
    </citation>
    <scope>NUCLEOTIDE SEQUENCE [LARGE SCALE GENOMIC DNA]</scope>
    <source>
        <strain evidence="4 5">812CH</strain>
    </source>
</reference>
<protein>
    <submittedName>
        <fullName evidence="4">Chromosome partition protein Smc</fullName>
    </submittedName>
</protein>